<protein>
    <submittedName>
        <fullName evidence="2">Uncharacterized protein</fullName>
    </submittedName>
</protein>
<proteinExistence type="predicted"/>
<feature type="compositionally biased region" description="Basic residues" evidence="1">
    <location>
        <begin position="1"/>
        <end position="27"/>
    </location>
</feature>
<evidence type="ECO:0000313" key="2">
    <source>
        <dbReference type="EMBL" id="PWB98352.1"/>
    </source>
</evidence>
<gene>
    <name evidence="2" type="ORF">DF220_00800</name>
</gene>
<reference evidence="3" key="1">
    <citation type="submission" date="2018-04" db="EMBL/GenBank/DDBJ databases">
        <authorList>
            <person name="Liu S."/>
            <person name="Wang Z."/>
            <person name="Li J."/>
        </authorList>
    </citation>
    <scope>NUCLEOTIDE SEQUENCE [LARGE SCALE GENOMIC DNA]</scope>
    <source>
        <strain evidence="3">S1194</strain>
    </source>
</reference>
<evidence type="ECO:0000313" key="3">
    <source>
        <dbReference type="Proteomes" id="UP000244978"/>
    </source>
</evidence>
<dbReference type="EMBL" id="QEEX01000001">
    <property type="protein sequence ID" value="PWB98352.1"/>
    <property type="molecule type" value="Genomic_DNA"/>
</dbReference>
<dbReference type="KEGG" id="salc:C2138_05640"/>
<dbReference type="Proteomes" id="UP000244978">
    <property type="component" value="Unassembled WGS sequence"/>
</dbReference>
<dbReference type="AlphaFoldDB" id="A0A2U1T391"/>
<comment type="caution">
    <text evidence="2">The sequence shown here is derived from an EMBL/GenBank/DDBJ whole genome shotgun (WGS) entry which is preliminary data.</text>
</comment>
<feature type="region of interest" description="Disordered" evidence="1">
    <location>
        <begin position="1"/>
        <end position="43"/>
    </location>
</feature>
<sequence>MALCRRRHDRRSRRRRSRSPSPHRPRRGLTPCGTPAPAREHSHCARRVARSRCEHSGHREHLVGNR</sequence>
<name>A0A2U1T391_9MICO</name>
<keyword evidence="3" id="KW-1185">Reference proteome</keyword>
<organism evidence="2 3">
    <name type="scientific">Homoserinimonas hongtaonis</name>
    <dbReference type="NCBI Taxonomy" id="2079791"/>
    <lineage>
        <taxon>Bacteria</taxon>
        <taxon>Bacillati</taxon>
        <taxon>Actinomycetota</taxon>
        <taxon>Actinomycetes</taxon>
        <taxon>Micrococcales</taxon>
        <taxon>Microbacteriaceae</taxon>
        <taxon>Homoserinimonas</taxon>
    </lineage>
</organism>
<evidence type="ECO:0000256" key="1">
    <source>
        <dbReference type="SAM" id="MobiDB-lite"/>
    </source>
</evidence>
<accession>A0A2U1T391</accession>